<accession>A0A7G9WGJ1</accession>
<keyword evidence="2" id="KW-1185">Reference proteome</keyword>
<evidence type="ECO:0000313" key="1">
    <source>
        <dbReference type="EMBL" id="QNO17803.1"/>
    </source>
</evidence>
<dbReference type="RefSeq" id="WP_212506866.1">
    <property type="nucleotide sequence ID" value="NZ_CP060696.1"/>
</dbReference>
<evidence type="ECO:0000313" key="2">
    <source>
        <dbReference type="Proteomes" id="UP000516046"/>
    </source>
</evidence>
<dbReference type="Proteomes" id="UP000516046">
    <property type="component" value="Chromosome"/>
</dbReference>
<protein>
    <submittedName>
        <fullName evidence="1">Uncharacterized protein</fullName>
    </submittedName>
</protein>
<organism evidence="1 2">
    <name type="scientific">Caproicibacterium amylolyticum</name>
    <dbReference type="NCBI Taxonomy" id="2766537"/>
    <lineage>
        <taxon>Bacteria</taxon>
        <taxon>Bacillati</taxon>
        <taxon>Bacillota</taxon>
        <taxon>Clostridia</taxon>
        <taxon>Eubacteriales</taxon>
        <taxon>Oscillospiraceae</taxon>
        <taxon>Caproicibacterium</taxon>
    </lineage>
</organism>
<name>A0A7G9WGJ1_9FIRM</name>
<dbReference type="AlphaFoldDB" id="A0A7G9WGJ1"/>
<reference evidence="1 2" key="1">
    <citation type="submission" date="2020-08" db="EMBL/GenBank/DDBJ databases">
        <authorList>
            <person name="Ren C."/>
            <person name="Gu Y."/>
            <person name="Xu Y."/>
        </authorList>
    </citation>
    <scope>NUCLEOTIDE SEQUENCE [LARGE SCALE GENOMIC DNA]</scope>
    <source>
        <strain evidence="1 2">LBM18003</strain>
    </source>
</reference>
<dbReference type="KEGG" id="caml:H6X83_12900"/>
<gene>
    <name evidence="1" type="ORF">H6X83_12900</name>
</gene>
<sequence>MSVIFMQKQDLSKIFQIEQQKAYCALSIVVSCPEKNKLILWLFAKQKPEKVCHRHSYVRRQTFLYGEDML</sequence>
<dbReference type="EMBL" id="CP060696">
    <property type="protein sequence ID" value="QNO17803.1"/>
    <property type="molecule type" value="Genomic_DNA"/>
</dbReference>
<proteinExistence type="predicted"/>